<feature type="transmembrane region" description="Helical" evidence="1">
    <location>
        <begin position="94"/>
        <end position="112"/>
    </location>
</feature>
<keyword evidence="4" id="KW-1185">Reference proteome</keyword>
<dbReference type="CDD" id="cd03396">
    <property type="entry name" value="PAP2_like_6"/>
    <property type="match status" value="1"/>
</dbReference>
<feature type="transmembrane region" description="Helical" evidence="1">
    <location>
        <begin position="206"/>
        <end position="224"/>
    </location>
</feature>
<feature type="domain" description="Phosphatidic acid phosphatase type 2/haloperoxidase" evidence="2">
    <location>
        <begin position="95"/>
        <end position="225"/>
    </location>
</feature>
<dbReference type="InterPro" id="IPR000326">
    <property type="entry name" value="PAP2/HPO"/>
</dbReference>
<keyword evidence="1" id="KW-1133">Transmembrane helix</keyword>
<dbReference type="EMBL" id="JACHHZ010000004">
    <property type="protein sequence ID" value="MBB6094554.1"/>
    <property type="molecule type" value="Genomic_DNA"/>
</dbReference>
<dbReference type="InterPro" id="IPR036938">
    <property type="entry name" value="PAP2/HPO_sf"/>
</dbReference>
<gene>
    <name evidence="3" type="ORF">HNQ60_003441</name>
</gene>
<dbReference type="SUPFAM" id="SSF48317">
    <property type="entry name" value="Acid phosphatase/Vanadium-dependent haloperoxidase"/>
    <property type="match status" value="1"/>
</dbReference>
<name>A0A841HPJ0_9GAMM</name>
<evidence type="ECO:0000259" key="2">
    <source>
        <dbReference type="Pfam" id="PF01569"/>
    </source>
</evidence>
<feature type="transmembrane region" description="Helical" evidence="1">
    <location>
        <begin position="66"/>
        <end position="85"/>
    </location>
</feature>
<sequence length="239" mass="26912">MSAHADAWWDELRWPLLAFAVAIAIISATGADTRIAGTIFFDEARMRWRGGESWWANDFLHTGGRWFIRSLVASACCLWITTFFVDRWRQRRRPVAYFIVSMVLAIGCVGLLKQLTNVDCPWDLQLFGGRLPYVSLFSDRLESLRAAHCFPAAHASSGYALMTLYFAIRERSRAWATVGLAAGVAAGLVFGLAQQSRGAHFLSHDVWSSMLVWLIASSVYRFGFRSRLWSRPNSIEPGV</sequence>
<reference evidence="3 4" key="1">
    <citation type="submission" date="2020-08" db="EMBL/GenBank/DDBJ databases">
        <title>Genomic Encyclopedia of Type Strains, Phase IV (KMG-IV): sequencing the most valuable type-strain genomes for metagenomic binning, comparative biology and taxonomic classification.</title>
        <authorList>
            <person name="Goeker M."/>
        </authorList>
    </citation>
    <scope>NUCLEOTIDE SEQUENCE [LARGE SCALE GENOMIC DNA]</scope>
    <source>
        <strain evidence="3 4">DSM 26723</strain>
    </source>
</reference>
<evidence type="ECO:0000313" key="4">
    <source>
        <dbReference type="Proteomes" id="UP000588068"/>
    </source>
</evidence>
<evidence type="ECO:0000313" key="3">
    <source>
        <dbReference type="EMBL" id="MBB6094554.1"/>
    </source>
</evidence>
<organism evidence="3 4">
    <name type="scientific">Povalibacter uvarum</name>
    <dbReference type="NCBI Taxonomy" id="732238"/>
    <lineage>
        <taxon>Bacteria</taxon>
        <taxon>Pseudomonadati</taxon>
        <taxon>Pseudomonadota</taxon>
        <taxon>Gammaproteobacteria</taxon>
        <taxon>Steroidobacterales</taxon>
        <taxon>Steroidobacteraceae</taxon>
        <taxon>Povalibacter</taxon>
    </lineage>
</organism>
<evidence type="ECO:0000256" key="1">
    <source>
        <dbReference type="SAM" id="Phobius"/>
    </source>
</evidence>
<keyword evidence="1" id="KW-0812">Transmembrane</keyword>
<comment type="caution">
    <text evidence="3">The sequence shown here is derived from an EMBL/GenBank/DDBJ whole genome shotgun (WGS) entry which is preliminary data.</text>
</comment>
<feature type="transmembrane region" description="Helical" evidence="1">
    <location>
        <begin position="174"/>
        <end position="194"/>
    </location>
</feature>
<dbReference type="Proteomes" id="UP000588068">
    <property type="component" value="Unassembled WGS sequence"/>
</dbReference>
<dbReference type="AlphaFoldDB" id="A0A841HPJ0"/>
<protein>
    <submittedName>
        <fullName evidence="3">Membrane-associated PAP2 superfamily phosphatase</fullName>
    </submittedName>
</protein>
<dbReference type="Pfam" id="PF01569">
    <property type="entry name" value="PAP2"/>
    <property type="match status" value="1"/>
</dbReference>
<accession>A0A841HPJ0</accession>
<keyword evidence="1" id="KW-0472">Membrane</keyword>
<feature type="transmembrane region" description="Helical" evidence="1">
    <location>
        <begin position="12"/>
        <end position="31"/>
    </location>
</feature>
<proteinExistence type="predicted"/>
<dbReference type="RefSeq" id="WP_184333969.1">
    <property type="nucleotide sequence ID" value="NZ_JACHHZ010000004.1"/>
</dbReference>